<feature type="signal peptide" evidence="1">
    <location>
        <begin position="1"/>
        <end position="21"/>
    </location>
</feature>
<evidence type="ECO:0000259" key="2">
    <source>
        <dbReference type="Pfam" id="PF19573"/>
    </source>
</evidence>
<reference evidence="3 4" key="1">
    <citation type="submission" date="2016-10" db="EMBL/GenBank/DDBJ databases">
        <authorList>
            <person name="de Groot N.N."/>
        </authorList>
    </citation>
    <scope>NUCLEOTIDE SEQUENCE [LARGE SCALE GENOMIC DNA]</scope>
    <source>
        <strain evidence="3 4">DSM 22789</strain>
    </source>
</reference>
<dbReference type="Gene3D" id="2.40.160.20">
    <property type="match status" value="1"/>
</dbReference>
<proteinExistence type="predicted"/>
<evidence type="ECO:0000256" key="1">
    <source>
        <dbReference type="SAM" id="SignalP"/>
    </source>
</evidence>
<evidence type="ECO:0000313" key="4">
    <source>
        <dbReference type="Proteomes" id="UP000198785"/>
    </source>
</evidence>
<dbReference type="STRING" id="683125.SAMN05660206_101311"/>
<dbReference type="EMBL" id="FOZZ01000001">
    <property type="protein sequence ID" value="SFS35965.1"/>
    <property type="molecule type" value="Genomic_DNA"/>
</dbReference>
<keyword evidence="1" id="KW-0732">Signal</keyword>
<evidence type="ECO:0000313" key="3">
    <source>
        <dbReference type="EMBL" id="SFS35965.1"/>
    </source>
</evidence>
<dbReference type="InterPro" id="IPR011250">
    <property type="entry name" value="OMP/PagP_B-barrel"/>
</dbReference>
<keyword evidence="4" id="KW-1185">Reference proteome</keyword>
<feature type="chain" id="PRO_5011613446" evidence="1">
    <location>
        <begin position="22"/>
        <end position="278"/>
    </location>
</feature>
<dbReference type="SUPFAM" id="SSF56925">
    <property type="entry name" value="OMPA-like"/>
    <property type="match status" value="1"/>
</dbReference>
<name>A0A1I6P737_9SPHI</name>
<sequence>MKRVSYILIIYVLCSIHTVSAQQWEIGINAGATGFMGDINPTNPFYFKSAGGGLFVKHNFNPTWGVQAFFNYLHLAGSDKDDKDPYRNSRGRVFNNQVKEFGVRADFNFFKFIPGRQVYRYTPYLFAGVAGVRHSPYILSGGTRYEPEEVKLQASDSVSTKIQKTAISIPFGVGFKYNIKGPWSIGAEVGYRLAFNDQLDNIYDNYPTSSVIPNGVQPELHEISQNGNSLWQNMAFPRGNAADYAGKPIGNGRAFDGYMTAGVTLTFTFISKKCYWWN</sequence>
<feature type="domain" description="DUF6089" evidence="2">
    <location>
        <begin position="7"/>
        <end position="202"/>
    </location>
</feature>
<organism evidence="3 4">
    <name type="scientific">Sphingobacterium wenxiniae</name>
    <dbReference type="NCBI Taxonomy" id="683125"/>
    <lineage>
        <taxon>Bacteria</taxon>
        <taxon>Pseudomonadati</taxon>
        <taxon>Bacteroidota</taxon>
        <taxon>Sphingobacteriia</taxon>
        <taxon>Sphingobacteriales</taxon>
        <taxon>Sphingobacteriaceae</taxon>
        <taxon>Sphingobacterium</taxon>
    </lineage>
</organism>
<dbReference type="RefSeq" id="WP_170852558.1">
    <property type="nucleotide sequence ID" value="NZ_FOZZ01000001.1"/>
</dbReference>
<protein>
    <submittedName>
        <fullName evidence="3">Outer membrane protein beta-barrel domain-containing protein</fullName>
    </submittedName>
</protein>
<dbReference type="Proteomes" id="UP000198785">
    <property type="component" value="Unassembled WGS sequence"/>
</dbReference>
<dbReference type="InterPro" id="IPR045743">
    <property type="entry name" value="DUF6089"/>
</dbReference>
<accession>A0A1I6P737</accession>
<dbReference type="Pfam" id="PF19573">
    <property type="entry name" value="DUF6089"/>
    <property type="match status" value="1"/>
</dbReference>
<dbReference type="AlphaFoldDB" id="A0A1I6P737"/>
<gene>
    <name evidence="3" type="ORF">SAMN05660206_101311</name>
</gene>